<dbReference type="EMBL" id="JAOQAZ010000014">
    <property type="protein sequence ID" value="KAJ4259690.1"/>
    <property type="molecule type" value="Genomic_DNA"/>
</dbReference>
<keyword evidence="3" id="KW-1185">Reference proteome</keyword>
<dbReference type="OrthoDB" id="2549237at2759"/>
<dbReference type="Proteomes" id="UP001152049">
    <property type="component" value="Unassembled WGS sequence"/>
</dbReference>
<reference evidence="2" key="1">
    <citation type="submission" date="2022-09" db="EMBL/GenBank/DDBJ databases">
        <title>Fusarium specimens isolated from Avocado Roots.</title>
        <authorList>
            <person name="Stajich J."/>
            <person name="Roper C."/>
            <person name="Heimlech-Rivalta G."/>
        </authorList>
    </citation>
    <scope>NUCLEOTIDE SEQUENCE</scope>
    <source>
        <strain evidence="2">CF00136</strain>
    </source>
</reference>
<sequence length="1297" mass="147942">MTRRNETKIVEDLRQTQSAKKRKYAIPQFTKALRREDRFQQVWDAVGGASGLASLMAEFSIRDLRDLCKRLGHTASAQKLQNQRRAALGELVTILYQGREDDRPLNAIYQNIVPACNLELVQKYEKDRSIEWTPPQEKRLFLGHRDQHERKFLDEIFSKDKNLRFQQQRKLFRGNIPFTEKILTTLLAKEDKAHVPSDLIDEVAMPLLKRLLKSRYDDETRQKFLHLVLQCIQKHEEAAAGQINLSQGGLLQYTVNRWYEASSDTGSKQQSKSYLVQVIELVPASKNHVTPLDSIREALLVSRKLDLKARYEFFRLLLLHLKDYRIDIEGESDQDLARLKQAPKGDTWPSPLFFAIDLKKSLRLFEKLDKLFPSSDFLGHAGHDGTVLRQTQENHKYSGLGDVEITRALLIRRSKTQDEHQGWLERVRVLISERRANAQQSREAVDRAYWARKALHLCVAAGDLETLNDTVTWAQRFTKDPVASMALFTAQVFRTDEIEALLGAMPDVQVESPESAVSFTSSVVKQDIDLSNQILINIVETVPMAVGEPGFKPQNWAWLFDLVEAVAKQRLSRLDTFFKNLTKCSESHLENCQRNMMDVVWKPTTDVLIDAGAIIRKPALETRGKSLFNSLASGSNRDVVKGIYVYRMLANTPLSPPLLAELARFLIDQMRARLGSEAIRAQMQDIVFIIDRLAKSDQPSLACPFIRDLILDSEGAQESSSWHRHLLNIGFLSILPSKAAREVLHTMASAMKEKMREQNQNTDAREEAEKITKESTKETETSKEPSKPQGPSIKVTTVKMLAQLLQHNLFVDASSSCDILTGLLAEARHIDIRITITRSLFAVMEESTCPPNLRKRILDSLEEYVVPAAAQLNERRGLTGADWDAALSKDSNLPVVGDETPLLELLIEKVHHAKLNDQDKARLAQLVMDAMEQSALNNNRWLKLFLAKNNFTLDDNEELPHLPVHIDMLSSLFRQLMPYTPISVFNMVYSAALVNIDPPPGIARITTAVTENRDLVNSKAGKHWLSLFKNPGRDSYKYGIMHAATVMQSTPSDLETKLPDDGVSISLLRSFLIEYTNRLLKIGNASMVGTLAERLCSGRFNKRQQWESWRENCLPTIKEMISRTEELQTRIRDKKAEPRLMPSVFRLSLKTLPVPLSDATGEEEATFISELYGLIEGLAGRPYHPYHIDFQKLKEELDYWPISQSFGRLSLKLAEVQDYELTSTDDQPRLKDYLCLEVIGLMLSKVKDSQDQKIVEEVRELMNKWESCEDDAMREMGMRFKGVLKGHSTKKIWYKED</sequence>
<evidence type="ECO:0000256" key="1">
    <source>
        <dbReference type="SAM" id="MobiDB-lite"/>
    </source>
</evidence>
<gene>
    <name evidence="2" type="ORF">NW762_007621</name>
</gene>
<accession>A0A9W8RYW8</accession>
<name>A0A9W8RYW8_9HYPO</name>
<protein>
    <submittedName>
        <fullName evidence="2">Uncharacterized protein</fullName>
    </submittedName>
</protein>
<feature type="compositionally biased region" description="Basic and acidic residues" evidence="1">
    <location>
        <begin position="753"/>
        <end position="786"/>
    </location>
</feature>
<feature type="region of interest" description="Disordered" evidence="1">
    <location>
        <begin position="753"/>
        <end position="792"/>
    </location>
</feature>
<evidence type="ECO:0000313" key="3">
    <source>
        <dbReference type="Proteomes" id="UP001152049"/>
    </source>
</evidence>
<evidence type="ECO:0000313" key="2">
    <source>
        <dbReference type="EMBL" id="KAJ4259690.1"/>
    </source>
</evidence>
<organism evidence="2 3">
    <name type="scientific">Fusarium torreyae</name>
    <dbReference type="NCBI Taxonomy" id="1237075"/>
    <lineage>
        <taxon>Eukaryota</taxon>
        <taxon>Fungi</taxon>
        <taxon>Dikarya</taxon>
        <taxon>Ascomycota</taxon>
        <taxon>Pezizomycotina</taxon>
        <taxon>Sordariomycetes</taxon>
        <taxon>Hypocreomycetidae</taxon>
        <taxon>Hypocreales</taxon>
        <taxon>Nectriaceae</taxon>
        <taxon>Fusarium</taxon>
    </lineage>
</organism>
<comment type="caution">
    <text evidence="2">The sequence shown here is derived from an EMBL/GenBank/DDBJ whole genome shotgun (WGS) entry which is preliminary data.</text>
</comment>
<proteinExistence type="predicted"/>